<feature type="compositionally biased region" description="Polar residues" evidence="1">
    <location>
        <begin position="100"/>
        <end position="119"/>
    </location>
</feature>
<sequence length="139" mass="14647">MVGQSSSVSMGGGLKQTVSLSHRNAAIQVDESESDDDDDGAGAACCDAHRSFIPTFEDIAKAADSHPLAKEKAAEVLKNARDAVLQVANEALCGRKEPSDSNSQMASSNVPGMDKSSQSNRKRPALETFVGSKSSKRKH</sequence>
<dbReference type="EMBL" id="HBEJ01002962">
    <property type="protein sequence ID" value="CAD8362075.1"/>
    <property type="molecule type" value="Transcribed_RNA"/>
</dbReference>
<evidence type="ECO:0000313" key="2">
    <source>
        <dbReference type="EMBL" id="CAD8362075.1"/>
    </source>
</evidence>
<gene>
    <name evidence="2" type="ORF">MPOL1434_LOCUS1748</name>
</gene>
<feature type="region of interest" description="Disordered" evidence="1">
    <location>
        <begin position="93"/>
        <end position="139"/>
    </location>
</feature>
<name>A0A7S0AF34_9STRA</name>
<dbReference type="AlphaFoldDB" id="A0A7S0AF34"/>
<accession>A0A7S0AF34</accession>
<reference evidence="2" key="1">
    <citation type="submission" date="2021-01" db="EMBL/GenBank/DDBJ databases">
        <authorList>
            <person name="Corre E."/>
            <person name="Pelletier E."/>
            <person name="Niang G."/>
            <person name="Scheremetjew M."/>
            <person name="Finn R."/>
            <person name="Kale V."/>
            <person name="Holt S."/>
            <person name="Cochrane G."/>
            <person name="Meng A."/>
            <person name="Brown T."/>
            <person name="Cohen L."/>
        </authorList>
    </citation>
    <scope>NUCLEOTIDE SEQUENCE</scope>
    <source>
        <strain evidence="2">CCMP3303</strain>
    </source>
</reference>
<feature type="compositionally biased region" description="Acidic residues" evidence="1">
    <location>
        <begin position="30"/>
        <end position="40"/>
    </location>
</feature>
<protein>
    <submittedName>
        <fullName evidence="2">Uncharacterized protein</fullName>
    </submittedName>
</protein>
<proteinExistence type="predicted"/>
<evidence type="ECO:0000256" key="1">
    <source>
        <dbReference type="SAM" id="MobiDB-lite"/>
    </source>
</evidence>
<feature type="region of interest" description="Disordered" evidence="1">
    <location>
        <begin position="24"/>
        <end position="44"/>
    </location>
</feature>
<organism evidence="2">
    <name type="scientific">Minutocellus polymorphus</name>
    <dbReference type="NCBI Taxonomy" id="265543"/>
    <lineage>
        <taxon>Eukaryota</taxon>
        <taxon>Sar</taxon>
        <taxon>Stramenopiles</taxon>
        <taxon>Ochrophyta</taxon>
        <taxon>Bacillariophyta</taxon>
        <taxon>Mediophyceae</taxon>
        <taxon>Cymatosirophycidae</taxon>
        <taxon>Cymatosirales</taxon>
        <taxon>Cymatosiraceae</taxon>
        <taxon>Minutocellus</taxon>
    </lineage>
</organism>